<proteinExistence type="predicted"/>
<evidence type="ECO:0000313" key="2">
    <source>
        <dbReference type="EMBL" id="VEB05314.1"/>
    </source>
</evidence>
<evidence type="ECO:0000256" key="1">
    <source>
        <dbReference type="SAM" id="MobiDB-lite"/>
    </source>
</evidence>
<feature type="region of interest" description="Disordered" evidence="1">
    <location>
        <begin position="1"/>
        <end position="162"/>
    </location>
</feature>
<dbReference type="AlphaFoldDB" id="A0A447RZS3"/>
<feature type="compositionally biased region" description="Low complexity" evidence="1">
    <location>
        <begin position="84"/>
        <end position="96"/>
    </location>
</feature>
<evidence type="ECO:0000313" key="3">
    <source>
        <dbReference type="Proteomes" id="UP000282433"/>
    </source>
</evidence>
<feature type="compositionally biased region" description="Basic and acidic residues" evidence="1">
    <location>
        <begin position="72"/>
        <end position="83"/>
    </location>
</feature>
<name>A0A447RZS3_KLEPN</name>
<organism evidence="2 3">
    <name type="scientific">Klebsiella pneumoniae</name>
    <dbReference type="NCBI Taxonomy" id="573"/>
    <lineage>
        <taxon>Bacteria</taxon>
        <taxon>Pseudomonadati</taxon>
        <taxon>Pseudomonadota</taxon>
        <taxon>Gammaproteobacteria</taxon>
        <taxon>Enterobacterales</taxon>
        <taxon>Enterobacteriaceae</taxon>
        <taxon>Klebsiella/Raoultella group</taxon>
        <taxon>Klebsiella</taxon>
        <taxon>Klebsiella pneumoniae complex</taxon>
    </lineage>
</organism>
<reference evidence="2 3" key="1">
    <citation type="submission" date="2018-12" db="EMBL/GenBank/DDBJ databases">
        <authorList>
            <consortium name="Pathogen Informatics"/>
        </authorList>
    </citation>
    <scope>NUCLEOTIDE SEQUENCE [LARGE SCALE GENOMIC DNA]</scope>
    <source>
        <strain evidence="2 3">NCTC13635</strain>
    </source>
</reference>
<dbReference type="EMBL" id="LR134162">
    <property type="protein sequence ID" value="VEB05314.1"/>
    <property type="molecule type" value="Genomic_DNA"/>
</dbReference>
<dbReference type="Proteomes" id="UP000282433">
    <property type="component" value="Chromosome"/>
</dbReference>
<feature type="compositionally biased region" description="Polar residues" evidence="1">
    <location>
        <begin position="115"/>
        <end position="140"/>
    </location>
</feature>
<sequence>MTQLQHNVPTATAGNLAANNASRDAQRQAASAQLKQATQRSNYRGYDSTPTQQQRREAAKTQLKNPTPQQQQRREAARSHEQNRTPPQQQRRQQFQSATPAQRQQTLSHLRANALSGNESRAPSWQAQQERGLQSRQFSGVNRELREGARERLSEHHELRRR</sequence>
<gene>
    <name evidence="2" type="ORF">NCTC13635_05137</name>
</gene>
<accession>A0A447RZS3</accession>
<feature type="compositionally biased region" description="Polar residues" evidence="1">
    <location>
        <begin position="62"/>
        <end position="71"/>
    </location>
</feature>
<feature type="compositionally biased region" description="Polar residues" evidence="1">
    <location>
        <begin position="97"/>
        <end position="108"/>
    </location>
</feature>
<feature type="compositionally biased region" description="Low complexity" evidence="1">
    <location>
        <begin position="10"/>
        <end position="32"/>
    </location>
</feature>
<protein>
    <submittedName>
        <fullName evidence="2">Membrane protein</fullName>
    </submittedName>
</protein>
<feature type="compositionally biased region" description="Basic and acidic residues" evidence="1">
    <location>
        <begin position="143"/>
        <end position="162"/>
    </location>
</feature>
<feature type="compositionally biased region" description="Polar residues" evidence="1">
    <location>
        <begin position="33"/>
        <end position="53"/>
    </location>
</feature>